<feature type="domain" description="Nucleotide-diphospho-sugar transferase" evidence="3">
    <location>
        <begin position="22"/>
        <end position="276"/>
    </location>
</feature>
<keyword evidence="2" id="KW-0812">Transmembrane</keyword>
<accession>A0A7R9T5N1</accession>
<dbReference type="SUPFAM" id="SSF53448">
    <property type="entry name" value="Nucleotide-diphospho-sugar transferases"/>
    <property type="match status" value="1"/>
</dbReference>
<evidence type="ECO:0000256" key="2">
    <source>
        <dbReference type="RuleBase" id="RU363055"/>
    </source>
</evidence>
<evidence type="ECO:0000313" key="4">
    <source>
        <dbReference type="EMBL" id="CAD8225871.1"/>
    </source>
</evidence>
<reference evidence="4" key="1">
    <citation type="submission" date="2021-01" db="EMBL/GenBank/DDBJ databases">
        <authorList>
            <person name="Corre E."/>
            <person name="Pelletier E."/>
            <person name="Niang G."/>
            <person name="Scheremetjew M."/>
            <person name="Finn R."/>
            <person name="Kale V."/>
            <person name="Holt S."/>
            <person name="Cochrane G."/>
            <person name="Meng A."/>
            <person name="Brown T."/>
            <person name="Cohen L."/>
        </authorList>
    </citation>
    <scope>NUCLEOTIDE SEQUENCE</scope>
    <source>
        <strain evidence="4">Clade-A-BCC118000</strain>
    </source>
</reference>
<dbReference type="PANTHER" id="PTHR46936:SF1">
    <property type="entry name" value="ARABINOSYLTRANSFERASE XEG113"/>
    <property type="match status" value="1"/>
</dbReference>
<dbReference type="PANTHER" id="PTHR46936">
    <property type="entry name" value="ARABINOSYLTRANSFERASE XEG113"/>
    <property type="match status" value="1"/>
</dbReference>
<comment type="subcellular location">
    <subcellularLocation>
        <location evidence="2">Golgi apparatus membrane</location>
        <topology evidence="2">Single-pass type II membrane protein</topology>
    </subcellularLocation>
</comment>
<keyword evidence="2" id="KW-0333">Golgi apparatus</keyword>
<comment type="similarity">
    <text evidence="1 2">Belongs to the glycosyltransferase 77 family.</text>
</comment>
<dbReference type="InterPro" id="IPR005069">
    <property type="entry name" value="Nucl-diP-sugar_transferase"/>
</dbReference>
<name>A0A7R9T5N1_9CHLO</name>
<dbReference type="EC" id="2.4.2.-" evidence="2"/>
<dbReference type="GO" id="GO:0052325">
    <property type="term" value="P:cell wall pectin biosynthetic process"/>
    <property type="evidence" value="ECO:0007669"/>
    <property type="project" value="TreeGrafter"/>
</dbReference>
<sequence length="500" mass="54270">MRARAGEGGEGSGAVASRARVRPVLVALDAETLDAARALGVATYRAEYGDLNDAADHASESWKKFCALMVKELRAVLDAGFDVILSDVDVVWLRDAAPYFKCESGDVDGCEEIRGADVMISSDNLSPTMDWELGARYAMRGIFNTGMMFIRNTRAGKDFLSDWARNLRAKDGAYSKLTTHQQVFNKMAREENAWPGLDVAPGASAKTRVLQSGSPLPSTGSPFAIGALPLRLFVNGHGYFMQWVNRKDGVWDDVKPYAVHATYTFDGSGGEAKRYRFQEVGLWALHDAAGEDEKFLTFELAPQNLTSEEPTIEDHLIVASANVRALVKAFAYAVSLNRTLAIPPLPCRCDKVWSGHDDVFSAKCRYPGANDEKYLPGTCPLDHFVSGAKIRKAGGRFVPLASVPSPRAAVFVDAARGERRDDVLLTLGDIDRVPALKFDANHAALSSAVSHPEPWCAECLREACASVLAADVLRRGATRATRGGTAEMWCVSFTDPASSP</sequence>
<dbReference type="AlphaFoldDB" id="A0A7R9T5N1"/>
<protein>
    <recommendedName>
        <fullName evidence="2">Glycosyltransferase</fullName>
        <ecNumber evidence="2">2.4.2.-</ecNumber>
    </recommendedName>
</protein>
<dbReference type="EMBL" id="HBDX01007672">
    <property type="protein sequence ID" value="CAD8225871.1"/>
    <property type="molecule type" value="Transcribed_RNA"/>
</dbReference>
<dbReference type="GO" id="GO:0052636">
    <property type="term" value="F:arabinosyltransferase activity"/>
    <property type="evidence" value="ECO:0007669"/>
    <property type="project" value="TreeGrafter"/>
</dbReference>
<keyword evidence="2" id="KW-0808">Transferase</keyword>
<proteinExistence type="inferred from homology"/>
<keyword evidence="2" id="KW-0735">Signal-anchor</keyword>
<evidence type="ECO:0000259" key="3">
    <source>
        <dbReference type="Pfam" id="PF03407"/>
    </source>
</evidence>
<keyword evidence="2" id="KW-0328">Glycosyltransferase</keyword>
<dbReference type="InterPro" id="IPR029044">
    <property type="entry name" value="Nucleotide-diphossugar_trans"/>
</dbReference>
<dbReference type="GO" id="GO:0000139">
    <property type="term" value="C:Golgi membrane"/>
    <property type="evidence" value="ECO:0007669"/>
    <property type="project" value="UniProtKB-SubCell"/>
</dbReference>
<keyword evidence="2" id="KW-0961">Cell wall biogenesis/degradation</keyword>
<dbReference type="InterPro" id="IPR053250">
    <property type="entry name" value="Glycosyltransferase_77"/>
</dbReference>
<evidence type="ECO:0000256" key="1">
    <source>
        <dbReference type="ARBA" id="ARBA00007033"/>
    </source>
</evidence>
<dbReference type="Pfam" id="PF03407">
    <property type="entry name" value="Nucleotid_trans"/>
    <property type="match status" value="1"/>
</dbReference>
<gene>
    <name evidence="4" type="ORF">OLUC0939_LOCUS6611</name>
</gene>
<organism evidence="4">
    <name type="scientific">Ostreococcus sp. 'lucimarinus'</name>
    <dbReference type="NCBI Taxonomy" id="242159"/>
    <lineage>
        <taxon>Eukaryota</taxon>
        <taxon>Viridiplantae</taxon>
        <taxon>Chlorophyta</taxon>
        <taxon>Mamiellophyceae</taxon>
        <taxon>Mamiellales</taxon>
        <taxon>Bathycoccaceae</taxon>
        <taxon>Ostreococcus</taxon>
    </lineage>
</organism>